<evidence type="ECO:0000313" key="6">
    <source>
        <dbReference type="Proteomes" id="UP001497453"/>
    </source>
</evidence>
<evidence type="ECO:0000259" key="4">
    <source>
        <dbReference type="PROSITE" id="PS50014"/>
    </source>
</evidence>
<dbReference type="InterPro" id="IPR001487">
    <property type="entry name" value="Bromodomain"/>
</dbReference>
<evidence type="ECO:0000256" key="3">
    <source>
        <dbReference type="SAM" id="MobiDB-lite"/>
    </source>
</evidence>
<dbReference type="InterPro" id="IPR036427">
    <property type="entry name" value="Bromodomain-like_sf"/>
</dbReference>
<dbReference type="SMART" id="SM00297">
    <property type="entry name" value="BROMO"/>
    <property type="match status" value="1"/>
</dbReference>
<dbReference type="Proteomes" id="UP001497453">
    <property type="component" value="Chromosome 2"/>
</dbReference>
<feature type="region of interest" description="Disordered" evidence="3">
    <location>
        <begin position="691"/>
        <end position="719"/>
    </location>
</feature>
<dbReference type="EMBL" id="OZ037945">
    <property type="protein sequence ID" value="CAL1702884.1"/>
    <property type="molecule type" value="Genomic_DNA"/>
</dbReference>
<accession>A0ABP1D7I9</accession>
<feature type="region of interest" description="Disordered" evidence="3">
    <location>
        <begin position="349"/>
        <end position="408"/>
    </location>
</feature>
<feature type="compositionally biased region" description="Basic and acidic residues" evidence="3">
    <location>
        <begin position="246"/>
        <end position="256"/>
    </location>
</feature>
<proteinExistence type="predicted"/>
<feature type="compositionally biased region" description="Polar residues" evidence="3">
    <location>
        <begin position="213"/>
        <end position="225"/>
    </location>
</feature>
<dbReference type="PANTHER" id="PTHR22881:SF27">
    <property type="entry name" value="BROMODOMAIN CONTAINING 7_9"/>
    <property type="match status" value="1"/>
</dbReference>
<feature type="compositionally biased region" description="Polar residues" evidence="3">
    <location>
        <begin position="356"/>
        <end position="372"/>
    </location>
</feature>
<dbReference type="Gene3D" id="1.20.920.10">
    <property type="entry name" value="Bromodomain-like"/>
    <property type="match status" value="1"/>
</dbReference>
<dbReference type="CDD" id="cd04369">
    <property type="entry name" value="Bromodomain"/>
    <property type="match status" value="1"/>
</dbReference>
<gene>
    <name evidence="5" type="ORF">GFSPODELE1_LOCUS4289</name>
</gene>
<feature type="region of interest" description="Disordered" evidence="3">
    <location>
        <begin position="181"/>
        <end position="260"/>
    </location>
</feature>
<evidence type="ECO:0000256" key="1">
    <source>
        <dbReference type="ARBA" id="ARBA00023117"/>
    </source>
</evidence>
<dbReference type="SUPFAM" id="SSF47370">
    <property type="entry name" value="Bromodomain"/>
    <property type="match status" value="1"/>
</dbReference>
<dbReference type="PANTHER" id="PTHR22881">
    <property type="entry name" value="BROMODOMAIN CONTAINING PROTEIN"/>
    <property type="match status" value="1"/>
</dbReference>
<protein>
    <recommendedName>
        <fullName evidence="4">Bromo domain-containing protein</fullName>
    </recommendedName>
</protein>
<feature type="compositionally biased region" description="Basic and acidic residues" evidence="3">
    <location>
        <begin position="696"/>
        <end position="719"/>
    </location>
</feature>
<name>A0ABP1D7I9_9APHY</name>
<evidence type="ECO:0000313" key="5">
    <source>
        <dbReference type="EMBL" id="CAL1702884.1"/>
    </source>
</evidence>
<keyword evidence="1 2" id="KW-0103">Bromodomain</keyword>
<keyword evidence="6" id="KW-1185">Reference proteome</keyword>
<dbReference type="InterPro" id="IPR051831">
    <property type="entry name" value="Bromodomain_contain_prot"/>
</dbReference>
<dbReference type="Pfam" id="PF00439">
    <property type="entry name" value="Bromodomain"/>
    <property type="match status" value="1"/>
</dbReference>
<evidence type="ECO:0000256" key="2">
    <source>
        <dbReference type="PROSITE-ProRule" id="PRU00035"/>
    </source>
</evidence>
<dbReference type="PROSITE" id="PS50014">
    <property type="entry name" value="BROMODOMAIN_2"/>
    <property type="match status" value="1"/>
</dbReference>
<dbReference type="PRINTS" id="PR00503">
    <property type="entry name" value="BROMODOMAIN"/>
</dbReference>
<reference evidence="6" key="1">
    <citation type="submission" date="2024-04" db="EMBL/GenBank/DDBJ databases">
        <authorList>
            <person name="Shaw F."/>
            <person name="Minotto A."/>
        </authorList>
    </citation>
    <scope>NUCLEOTIDE SEQUENCE [LARGE SCALE GENOMIC DNA]</scope>
</reference>
<organism evidence="5 6">
    <name type="scientific">Somion occarium</name>
    <dbReference type="NCBI Taxonomy" id="3059160"/>
    <lineage>
        <taxon>Eukaryota</taxon>
        <taxon>Fungi</taxon>
        <taxon>Dikarya</taxon>
        <taxon>Basidiomycota</taxon>
        <taxon>Agaricomycotina</taxon>
        <taxon>Agaricomycetes</taxon>
        <taxon>Polyporales</taxon>
        <taxon>Cerrenaceae</taxon>
        <taxon>Somion</taxon>
    </lineage>
</organism>
<feature type="domain" description="Bromo" evidence="4">
    <location>
        <begin position="76"/>
        <end position="146"/>
    </location>
</feature>
<sequence>MAEIQRAANDSFHAQHPSKSSGIKLVLPPLNALKALKAKKKAGKAFLNDVPHQKIPRPVKLKPLKEVLSKLIAQIKKKDDYAFFLTPVDTSQVTGYTDLVKHPMDFGTITTKVERGKYRSLEEFTSDVRLVTSNAKLFNPPGSIYYTEADRIEAFALSHISKAASTVIEYEADWNIDIEHEDEGRPSDEFEEDTHAKGTPMDVDGSARGRSPSVASTQTPLQTSRRNAKAGPSKKQPGMVAESWEDDGHLPGHKDGLGQFPPGSDFAQLMLALKLKGKRYRTKKERLRMERGGPPFAVDGSLDYSEMEDPFTVLSVLLPEPPSKPLLTPIYPSQPITDPSEHRLPAPINLSPDRPTFQSTIPTEKRSSSANKGKQRRRHWLITRTTVSRGKGKEREEEETVPPWKTPREPHTVDWGSFAILVDKIAQENHARGVSVDLSSTERLLDVIKQSVEPKLDDYELEAKLLPDVVPTLENYWDQRARQAQDYLQDVVYGGVEGLAYVRSLAEFCRRPDDMKFEDGGPTYSALGMPLAKWVEQNVVDHVTEGRHRLLREASLRLQSPKTPIDPTTARYVDLSLHVYPRILRQVYELRQIAAHKLDMAALIKEPDELFLADNVWAGATFLKEQRQKMEEEVEKALAESPEKNAADYLAFAIQSHKEAESTPAPAYEGPEVITHALNFSADLISELGSSRARKRDRDTMEAEDVKMEDGGEPGKSDKEERLLKKLRLNLLALAKRAPLDTVARLPADLVPEHIRPYIPTLASIPASSSTA</sequence>
<feature type="compositionally biased region" description="Basic and acidic residues" evidence="3">
    <location>
        <begin position="182"/>
        <end position="196"/>
    </location>
</feature>